<organism evidence="2 3">
    <name type="scientific">Thalictrum thalictroides</name>
    <name type="common">Rue-anemone</name>
    <name type="synonym">Anemone thalictroides</name>
    <dbReference type="NCBI Taxonomy" id="46969"/>
    <lineage>
        <taxon>Eukaryota</taxon>
        <taxon>Viridiplantae</taxon>
        <taxon>Streptophyta</taxon>
        <taxon>Embryophyta</taxon>
        <taxon>Tracheophyta</taxon>
        <taxon>Spermatophyta</taxon>
        <taxon>Magnoliopsida</taxon>
        <taxon>Ranunculales</taxon>
        <taxon>Ranunculaceae</taxon>
        <taxon>Thalictroideae</taxon>
        <taxon>Thalictrum</taxon>
    </lineage>
</organism>
<protein>
    <submittedName>
        <fullName evidence="2">Uncharacterized protein</fullName>
    </submittedName>
</protein>
<proteinExistence type="predicted"/>
<dbReference type="EMBL" id="JABWDY010010436">
    <property type="protein sequence ID" value="KAF5200666.1"/>
    <property type="molecule type" value="Genomic_DNA"/>
</dbReference>
<dbReference type="AlphaFoldDB" id="A0A7J6WTE7"/>
<evidence type="ECO:0000256" key="1">
    <source>
        <dbReference type="SAM" id="MobiDB-lite"/>
    </source>
</evidence>
<dbReference type="Proteomes" id="UP000554482">
    <property type="component" value="Unassembled WGS sequence"/>
</dbReference>
<gene>
    <name evidence="2" type="ORF">FRX31_009748</name>
</gene>
<keyword evidence="3" id="KW-1185">Reference proteome</keyword>
<accession>A0A7J6WTE7</accession>
<name>A0A7J6WTE7_THATH</name>
<feature type="region of interest" description="Disordered" evidence="1">
    <location>
        <begin position="207"/>
        <end position="247"/>
    </location>
</feature>
<evidence type="ECO:0000313" key="2">
    <source>
        <dbReference type="EMBL" id="KAF5200666.1"/>
    </source>
</evidence>
<comment type="caution">
    <text evidence="2">The sequence shown here is derived from an EMBL/GenBank/DDBJ whole genome shotgun (WGS) entry which is preliminary data.</text>
</comment>
<reference evidence="2 3" key="1">
    <citation type="submission" date="2020-06" db="EMBL/GenBank/DDBJ databases">
        <title>Transcriptomic and genomic resources for Thalictrum thalictroides and T. hernandezii: Facilitating candidate gene discovery in an emerging model plant lineage.</title>
        <authorList>
            <person name="Arias T."/>
            <person name="Riano-Pachon D.M."/>
            <person name="Di Stilio V.S."/>
        </authorList>
    </citation>
    <scope>NUCLEOTIDE SEQUENCE [LARGE SCALE GENOMIC DNA]</scope>
    <source>
        <strain evidence="3">cv. WT478/WT964</strain>
        <tissue evidence="2">Leaves</tissue>
    </source>
</reference>
<sequence length="358" mass="39178">MRHGRAAATRAWEQSTSSPDCRTCVSQLIGVLCYQQGSLRFPGNEISGSVIQSQAPLGPDFWYNQYPVAFSRQRFGSSDPFSGDYSGLLRSPSVRIGRMGSQVSVPPISATWPPDERPGGVGRNNDYLVTYWPFSVRPVFTDPPPARLARSPGPQAFALMANNNFASQYGVLLVRSKAQLSRLRSGLPLTGRLVKAVRRANVLKEAARCGTADSRRTGIGQTPDRKTPPRASPPGPEGQYSNQSRGPGALRLQEIPVVYSSVAPPQEPVHYRIALQDFTRIDNGGQRGRMLLAAWSLPDGVGITPCPRGLGVPERASPAYIRVLCQVPRLLGQSREYFLRNALKPSHTNCRRQRVCVA</sequence>
<evidence type="ECO:0000313" key="3">
    <source>
        <dbReference type="Proteomes" id="UP000554482"/>
    </source>
</evidence>